<accession>A0A0F7KE49</accession>
<dbReference type="KEGG" id="nco:AAW31_05420"/>
<dbReference type="RefSeq" id="WP_046849454.1">
    <property type="nucleotide sequence ID" value="NZ_CP011451.1"/>
</dbReference>
<gene>
    <name evidence="2" type="ORF">AAW31_05420</name>
    <name evidence="3" type="ORF">BCL69_100975</name>
</gene>
<evidence type="ECO:0000313" key="4">
    <source>
        <dbReference type="Proteomes" id="UP000034156"/>
    </source>
</evidence>
<keyword evidence="1" id="KW-0812">Transmembrane</keyword>
<organism evidence="2 4">
    <name type="scientific">Nitrosomonas communis</name>
    <dbReference type="NCBI Taxonomy" id="44574"/>
    <lineage>
        <taxon>Bacteria</taxon>
        <taxon>Pseudomonadati</taxon>
        <taxon>Pseudomonadota</taxon>
        <taxon>Betaproteobacteria</taxon>
        <taxon>Nitrosomonadales</taxon>
        <taxon>Nitrosomonadaceae</taxon>
        <taxon>Nitrosomonas</taxon>
    </lineage>
</organism>
<evidence type="ECO:0000313" key="2">
    <source>
        <dbReference type="EMBL" id="AKH37373.1"/>
    </source>
</evidence>
<evidence type="ECO:0008006" key="6">
    <source>
        <dbReference type="Google" id="ProtNLM"/>
    </source>
</evidence>
<keyword evidence="1" id="KW-0472">Membrane</keyword>
<reference evidence="2 4" key="2">
    <citation type="journal article" date="2016" name="Genome Announc.">
        <title>Genome Sequence of Nitrosomonas communis Strain Nm2, a Mesophilic Ammonia-Oxidizing Bacterium Isolated from Mediterranean Soil.</title>
        <authorList>
            <person name="Kozlowski J.A."/>
            <person name="Kits K.D."/>
            <person name="Stein L.Y."/>
        </authorList>
    </citation>
    <scope>NUCLEOTIDE SEQUENCE [LARGE SCALE GENOMIC DNA]</scope>
    <source>
        <strain evidence="2 4">Nm2</strain>
    </source>
</reference>
<protein>
    <recommendedName>
        <fullName evidence="6">Transposase</fullName>
    </recommendedName>
</protein>
<keyword evidence="1" id="KW-1133">Transmembrane helix</keyword>
<proteinExistence type="predicted"/>
<evidence type="ECO:0000313" key="5">
    <source>
        <dbReference type="Proteomes" id="UP000324176"/>
    </source>
</evidence>
<keyword evidence="4" id="KW-1185">Reference proteome</keyword>
<dbReference type="PATRIC" id="fig|44574.3.peg.1306"/>
<reference evidence="4" key="1">
    <citation type="submission" date="2015-05" db="EMBL/GenBank/DDBJ databases">
        <title>Draft genome of Nitrosomonas communis strain Nm2.</title>
        <authorList>
            <person name="Kozlowski J.A."/>
            <person name="Kits K.D."/>
            <person name="Stein L.Y."/>
        </authorList>
    </citation>
    <scope>NUCLEOTIDE SEQUENCE [LARGE SCALE GENOMIC DNA]</scope>
    <source>
        <strain evidence="4">Nm2</strain>
    </source>
</reference>
<dbReference type="Proteomes" id="UP000034156">
    <property type="component" value="Chromosome"/>
</dbReference>
<dbReference type="EMBL" id="CP011451">
    <property type="protein sequence ID" value="AKH37373.1"/>
    <property type="molecule type" value="Genomic_DNA"/>
</dbReference>
<evidence type="ECO:0000256" key="1">
    <source>
        <dbReference type="SAM" id="Phobius"/>
    </source>
</evidence>
<sequence>MFQDEARFGRVYDTRRGWCPKPIRPLCQAMITREYVYAYAAVSIASRLIAIAGSLMWFPVTGQPERKFSSDMYS</sequence>
<feature type="transmembrane region" description="Helical" evidence="1">
    <location>
        <begin position="36"/>
        <end position="58"/>
    </location>
</feature>
<name>A0A0F7KE49_9PROT</name>
<dbReference type="AlphaFoldDB" id="A0A0F7KE49"/>
<reference evidence="3 5" key="3">
    <citation type="submission" date="2019-07" db="EMBL/GenBank/DDBJ databases">
        <title>Active sludge and wastewater microbial communities from Klosterneuburg, Austria.</title>
        <authorList>
            <person name="Wagner M."/>
        </authorList>
    </citation>
    <scope>NUCLEOTIDE SEQUENCE [LARGE SCALE GENOMIC DNA]</scope>
    <source>
        <strain evidence="3 5">Nm2</strain>
    </source>
</reference>
<evidence type="ECO:0000313" key="3">
    <source>
        <dbReference type="EMBL" id="TYP91446.1"/>
    </source>
</evidence>
<dbReference type="Proteomes" id="UP000324176">
    <property type="component" value="Unassembled WGS sequence"/>
</dbReference>
<dbReference type="EMBL" id="VNHT01000009">
    <property type="protein sequence ID" value="TYP91446.1"/>
    <property type="molecule type" value="Genomic_DNA"/>
</dbReference>